<reference evidence="1" key="1">
    <citation type="submission" date="2023-08" db="EMBL/GenBank/DDBJ databases">
        <title>Methanolobus mangrovi sp. nov. and Methanolobus sediminis sp. nov, two novel methylotrophic methanogens isolated from mangrove sediments in China.</title>
        <authorList>
            <person name="Zhou J."/>
        </authorList>
    </citation>
    <scope>NUCLEOTIDE SEQUENCE</scope>
    <source>
        <strain evidence="1">FTZ2</strain>
    </source>
</reference>
<dbReference type="Proteomes" id="UP001183006">
    <property type="component" value="Chromosome"/>
</dbReference>
<keyword evidence="2" id="KW-1185">Reference proteome</keyword>
<proteinExistence type="predicted"/>
<dbReference type="RefSeq" id="WP_309307543.1">
    <property type="nucleotide sequence ID" value="NZ_CP133594.1"/>
</dbReference>
<dbReference type="AlphaFoldDB" id="A0AA51YG97"/>
<dbReference type="Pfam" id="PF11746">
    <property type="entry name" value="DUF3303"/>
    <property type="match status" value="1"/>
</dbReference>
<name>A0AA51YG97_9EURY</name>
<protein>
    <submittedName>
        <fullName evidence="1">DUF3303 family protein</fullName>
    </submittedName>
</protein>
<sequence>MLFMDIMTWEPKDNEEMDKRYRSWEYPKGYNVISEWLDISSCRFFIVYELDNEEAYARATFPWKDISKLETIPIMTPEKAIEIGLKMEAEMAKA</sequence>
<evidence type="ECO:0000313" key="2">
    <source>
        <dbReference type="Proteomes" id="UP001183006"/>
    </source>
</evidence>
<dbReference type="EMBL" id="CP133594">
    <property type="protein sequence ID" value="WMW21752.1"/>
    <property type="molecule type" value="Genomic_DNA"/>
</dbReference>
<gene>
    <name evidence="1" type="ORF">RE476_10235</name>
</gene>
<dbReference type="InterPro" id="IPR021734">
    <property type="entry name" value="DUF3303"/>
</dbReference>
<dbReference type="KEGG" id="mmav:RE476_10235"/>
<organism evidence="1 2">
    <name type="scientific">Methanolobus mangrovi</name>
    <dbReference type="NCBI Taxonomy" id="3072977"/>
    <lineage>
        <taxon>Archaea</taxon>
        <taxon>Methanobacteriati</taxon>
        <taxon>Methanobacteriota</taxon>
        <taxon>Stenosarchaea group</taxon>
        <taxon>Methanomicrobia</taxon>
        <taxon>Methanosarcinales</taxon>
        <taxon>Methanosarcinaceae</taxon>
        <taxon>Methanolobus</taxon>
    </lineage>
</organism>
<accession>A0AA51YG97</accession>
<evidence type="ECO:0000313" key="1">
    <source>
        <dbReference type="EMBL" id="WMW21752.1"/>
    </source>
</evidence>
<dbReference type="GeneID" id="84230522"/>